<dbReference type="GO" id="GO:0019632">
    <property type="term" value="P:shikimate metabolic process"/>
    <property type="evidence" value="ECO:0007669"/>
    <property type="project" value="TreeGrafter"/>
</dbReference>
<proteinExistence type="inferred from homology"/>
<comment type="function">
    <text evidence="3">Involved in the biosynthesis of the chorismate, which leads to the biosynthesis of aromatic amino acids. Catalyzes the reversible NADPH linked reduction of 3-dehydroshikimate (DHSA) to yield shikimate (SA).</text>
</comment>
<feature type="binding site" evidence="3">
    <location>
        <position position="78"/>
    </location>
    <ligand>
        <name>NADP(+)</name>
        <dbReference type="ChEBI" id="CHEBI:58349"/>
    </ligand>
</feature>
<feature type="binding site" evidence="3">
    <location>
        <position position="247"/>
    </location>
    <ligand>
        <name>NADP(+)</name>
        <dbReference type="ChEBI" id="CHEBI:58349"/>
    </ligand>
</feature>
<dbReference type="Proteomes" id="UP000660861">
    <property type="component" value="Unassembled WGS sequence"/>
</dbReference>
<evidence type="ECO:0000256" key="2">
    <source>
        <dbReference type="ARBA" id="ARBA00023141"/>
    </source>
</evidence>
<dbReference type="Gene3D" id="3.40.50.720">
    <property type="entry name" value="NAD(P)-binding Rossmann-like Domain"/>
    <property type="match status" value="1"/>
</dbReference>
<dbReference type="InterPro" id="IPR036291">
    <property type="entry name" value="NAD(P)-bd_dom_sf"/>
</dbReference>
<dbReference type="EC" id="1.1.1.25" evidence="3"/>
<feature type="binding site" evidence="3">
    <location>
        <position position="254"/>
    </location>
    <ligand>
        <name>shikimate</name>
        <dbReference type="ChEBI" id="CHEBI:36208"/>
    </ligand>
</feature>
<comment type="caution">
    <text evidence="5">The sequence shown here is derived from an EMBL/GenBank/DDBJ whole genome shotgun (WGS) entry which is preliminary data.</text>
</comment>
<feature type="active site" description="Proton acceptor" evidence="3">
    <location>
        <position position="66"/>
    </location>
</feature>
<dbReference type="PANTHER" id="PTHR21089">
    <property type="entry name" value="SHIKIMATE DEHYDROGENASE"/>
    <property type="match status" value="1"/>
</dbReference>
<evidence type="ECO:0000256" key="1">
    <source>
        <dbReference type="ARBA" id="ARBA00004871"/>
    </source>
</evidence>
<feature type="binding site" evidence="3">
    <location>
        <begin position="17"/>
        <end position="19"/>
    </location>
    <ligand>
        <name>shikimate</name>
        <dbReference type="ChEBI" id="CHEBI:36208"/>
    </ligand>
</feature>
<evidence type="ECO:0000313" key="6">
    <source>
        <dbReference type="Proteomes" id="UP000660861"/>
    </source>
</evidence>
<dbReference type="CDD" id="cd01065">
    <property type="entry name" value="NAD_bind_Shikimate_DH"/>
    <property type="match status" value="1"/>
</dbReference>
<dbReference type="InterPro" id="IPR013708">
    <property type="entry name" value="Shikimate_DH-bd_N"/>
</dbReference>
<comment type="catalytic activity">
    <reaction evidence="3">
        <text>shikimate + NADP(+) = 3-dehydroshikimate + NADPH + H(+)</text>
        <dbReference type="Rhea" id="RHEA:17737"/>
        <dbReference type="ChEBI" id="CHEBI:15378"/>
        <dbReference type="ChEBI" id="CHEBI:16630"/>
        <dbReference type="ChEBI" id="CHEBI:36208"/>
        <dbReference type="ChEBI" id="CHEBI:57783"/>
        <dbReference type="ChEBI" id="CHEBI:58349"/>
        <dbReference type="EC" id="1.1.1.25"/>
    </reaction>
</comment>
<accession>A0A926EBW6</accession>
<dbReference type="GO" id="GO:0009073">
    <property type="term" value="P:aromatic amino acid family biosynthetic process"/>
    <property type="evidence" value="ECO:0007669"/>
    <property type="project" value="UniProtKB-KW"/>
</dbReference>
<dbReference type="InterPro" id="IPR022893">
    <property type="entry name" value="Shikimate_DH_fam"/>
</dbReference>
<feature type="binding site" evidence="3">
    <location>
        <position position="62"/>
    </location>
    <ligand>
        <name>shikimate</name>
        <dbReference type="ChEBI" id="CHEBI:36208"/>
    </ligand>
</feature>
<evidence type="ECO:0000259" key="4">
    <source>
        <dbReference type="Pfam" id="PF08501"/>
    </source>
</evidence>
<reference evidence="5" key="1">
    <citation type="submission" date="2020-08" db="EMBL/GenBank/DDBJ databases">
        <title>Genome public.</title>
        <authorList>
            <person name="Liu C."/>
            <person name="Sun Q."/>
        </authorList>
    </citation>
    <scope>NUCLEOTIDE SEQUENCE</scope>
    <source>
        <strain evidence="5">NSJ-54</strain>
    </source>
</reference>
<gene>
    <name evidence="3" type="primary">aroE</name>
    <name evidence="5" type="ORF">H8709_05270</name>
</gene>
<dbReference type="InterPro" id="IPR046346">
    <property type="entry name" value="Aminoacid_DH-like_N_sf"/>
</dbReference>
<keyword evidence="2 3" id="KW-0057">Aromatic amino acid biosynthesis</keyword>
<comment type="subunit">
    <text evidence="3">Homodimer.</text>
</comment>
<keyword evidence="3" id="KW-0028">Amino-acid biosynthesis</keyword>
<comment type="similarity">
    <text evidence="3">Belongs to the shikimate dehydrogenase family.</text>
</comment>
<feature type="binding site" evidence="3">
    <location>
        <position position="224"/>
    </location>
    <ligand>
        <name>NADP(+)</name>
        <dbReference type="ChEBI" id="CHEBI:58349"/>
    </ligand>
</feature>
<dbReference type="Gene3D" id="3.40.50.10860">
    <property type="entry name" value="Leucine Dehydrogenase, chain A, domain 1"/>
    <property type="match status" value="1"/>
</dbReference>
<evidence type="ECO:0000256" key="3">
    <source>
        <dbReference type="HAMAP-Rule" id="MF_00222"/>
    </source>
</evidence>
<comment type="pathway">
    <text evidence="1 3">Metabolic intermediate biosynthesis; chorismate biosynthesis; chorismate from D-erythrose 4-phosphate and phosphoenolpyruvate: step 4/7.</text>
</comment>
<name>A0A926EBW6_9FIRM</name>
<dbReference type="GO" id="GO:0008652">
    <property type="term" value="P:amino acid biosynthetic process"/>
    <property type="evidence" value="ECO:0007669"/>
    <property type="project" value="UniProtKB-KW"/>
</dbReference>
<dbReference type="SUPFAM" id="SSF53223">
    <property type="entry name" value="Aminoacid dehydrogenase-like, N-terminal domain"/>
    <property type="match status" value="1"/>
</dbReference>
<feature type="binding site" evidence="3">
    <location>
        <position position="226"/>
    </location>
    <ligand>
        <name>shikimate</name>
        <dbReference type="ChEBI" id="CHEBI:36208"/>
    </ligand>
</feature>
<keyword evidence="6" id="KW-1185">Reference proteome</keyword>
<dbReference type="SUPFAM" id="SSF51735">
    <property type="entry name" value="NAD(P)-binding Rossmann-fold domains"/>
    <property type="match status" value="1"/>
</dbReference>
<keyword evidence="3" id="KW-0560">Oxidoreductase</keyword>
<organism evidence="5 6">
    <name type="scientific">Zongyangia hominis</name>
    <dbReference type="NCBI Taxonomy" id="2763677"/>
    <lineage>
        <taxon>Bacteria</taxon>
        <taxon>Bacillati</taxon>
        <taxon>Bacillota</taxon>
        <taxon>Clostridia</taxon>
        <taxon>Eubacteriales</taxon>
        <taxon>Oscillospiraceae</taxon>
        <taxon>Zongyangia</taxon>
    </lineage>
</organism>
<dbReference type="AlphaFoldDB" id="A0A926EBW6"/>
<dbReference type="EMBL" id="JACRTC010000003">
    <property type="protein sequence ID" value="MBC8570235.1"/>
    <property type="molecule type" value="Genomic_DNA"/>
</dbReference>
<dbReference type="GO" id="GO:0004764">
    <property type="term" value="F:shikimate 3-dehydrogenase (NADP+) activity"/>
    <property type="evidence" value="ECO:0007669"/>
    <property type="project" value="UniProtKB-UniRule"/>
</dbReference>
<sequence length="288" mass="31075">MQKARSFALIGYPLGHTMSPPIHAALFALAGQTGDYQVMEIPPEALSGRVGALRALTGFNVTIPHKLEIIPHLDALSDSARRFGAVNTVRCGEQMVGYNTDVDGFLRSLREAGVETRDQRVLILGAGGAGRMMAIELALRGCDVVLAVRLGGVPRAEGVLADIRALSPHARARLVLMDEVLPLMEREGAFDLMCNATPVGMFPKVEAMPATEEMMAGCRQVFDAIYNPGETRLLACARRLSKKAVGGMSMLVWQAVAAHEIWDGSSYDPADIAALTVRFEREMAKTGR</sequence>
<dbReference type="GO" id="GO:0009423">
    <property type="term" value="P:chorismate biosynthetic process"/>
    <property type="evidence" value="ECO:0007669"/>
    <property type="project" value="UniProtKB-UniRule"/>
</dbReference>
<comment type="caution">
    <text evidence="3">Lacks conserved residue(s) required for the propagation of feature annotation.</text>
</comment>
<feature type="domain" description="Shikimate dehydrogenase substrate binding N-terminal" evidence="4">
    <location>
        <begin position="9"/>
        <end position="89"/>
    </location>
</feature>
<evidence type="ECO:0000313" key="5">
    <source>
        <dbReference type="EMBL" id="MBC8570235.1"/>
    </source>
</evidence>
<feature type="binding site" evidence="3">
    <location>
        <position position="101"/>
    </location>
    <ligand>
        <name>shikimate</name>
        <dbReference type="ChEBI" id="CHEBI:36208"/>
    </ligand>
</feature>
<dbReference type="GO" id="GO:0005829">
    <property type="term" value="C:cytosol"/>
    <property type="evidence" value="ECO:0007669"/>
    <property type="project" value="TreeGrafter"/>
</dbReference>
<feature type="binding site" evidence="3">
    <location>
        <begin position="125"/>
        <end position="129"/>
    </location>
    <ligand>
        <name>NADP(+)</name>
        <dbReference type="ChEBI" id="CHEBI:58349"/>
    </ligand>
</feature>
<dbReference type="HAMAP" id="MF_00222">
    <property type="entry name" value="Shikimate_DH_AroE"/>
    <property type="match status" value="1"/>
</dbReference>
<dbReference type="PANTHER" id="PTHR21089:SF1">
    <property type="entry name" value="BIFUNCTIONAL 3-DEHYDROQUINATE DEHYDRATASE_SHIKIMATE DEHYDROGENASE, CHLOROPLASTIC"/>
    <property type="match status" value="1"/>
</dbReference>
<keyword evidence="3" id="KW-0521">NADP</keyword>
<feature type="binding site" evidence="3">
    <location>
        <position position="87"/>
    </location>
    <ligand>
        <name>shikimate</name>
        <dbReference type="ChEBI" id="CHEBI:36208"/>
    </ligand>
</feature>
<dbReference type="GO" id="GO:0050661">
    <property type="term" value="F:NADP binding"/>
    <property type="evidence" value="ECO:0007669"/>
    <property type="project" value="TreeGrafter"/>
</dbReference>
<protein>
    <recommendedName>
        <fullName evidence="3">Shikimate dehydrogenase (NADP(+))</fullName>
        <shortName evidence="3">SDH</shortName>
        <ecNumber evidence="3">1.1.1.25</ecNumber>
    </recommendedName>
</protein>
<dbReference type="Pfam" id="PF08501">
    <property type="entry name" value="Shikimate_dh_N"/>
    <property type="match status" value="1"/>
</dbReference>